<reference evidence="1 2" key="1">
    <citation type="journal article" date="2023" name="Science">
        <title>Complex scaffold remodeling in plant triterpene biosynthesis.</title>
        <authorList>
            <person name="De La Pena R."/>
            <person name="Hodgson H."/>
            <person name="Liu J.C."/>
            <person name="Stephenson M.J."/>
            <person name="Martin A.C."/>
            <person name="Owen C."/>
            <person name="Harkess A."/>
            <person name="Leebens-Mack J."/>
            <person name="Jimenez L.E."/>
            <person name="Osbourn A."/>
            <person name="Sattely E.S."/>
        </authorList>
    </citation>
    <scope>NUCLEOTIDE SEQUENCE [LARGE SCALE GENOMIC DNA]</scope>
    <source>
        <strain evidence="2">cv. JPN11</strain>
        <tissue evidence="1">Leaf</tissue>
    </source>
</reference>
<sequence length="862" mass="96296">MKNFVFFKLLVVFLVCGIALAKECTNTPPQLSSHTLRYELLASGNETWKEEMFSHYHLIPTDDSAWSNLLPRKILREEDEFSWTMMYRKMKNPGGFNQPGNFLKEMSLHDVRLDPNSLHWRAQQTNLEYLLMLDVDSLVWSFRKTAGLPTSGKAYGGWEDPTCELRGHFVGHYLSASAHMWASTHNDSLKEKMSSLVSALSECQNKMGTGYLSAFPSELFDRFEAIKPVWAPYYTIHKILAGLLDQYLLADNAQALKMTTWMVEYFYNRVQNVIAKYTVERHWYSLNEETGGMNDVLYRLFSITQDPKHLLLAHLFDKPCFLGLLAIQADDISGFHANTHIPVVIGSQMRYEVTGDPLYKAIGTFFMDVVNASHGYATGGTSVGEFWSDPKRLASTLQTENEESCTTYNMLKVSRHLFRWTKEMAYADYYERALTNGVLGIQRGTEPGVMIYMLPLGRGKSKAVSYHGWGTKFNSFWCCYGTGIESFSKLGDSIYFEEEGNIPGLYIIQYISSSLDWKSGHIVLNQTVDPIVSWDPYLRLTLTVSSKQEAGQSSSLNLRIPVWTYSDGAKATLNGQSLSLPSPGNFLSVTEKWSSGDKLTIQLPISLRTEAIKDDRAEFASIQAILYGPYLLAGHTSGDWDVKSESAKSLSDWISPIPASYNAQLVTFTQESGDSTFVLTNSNQSLTMEKLPESGTDAALHATFRLILKDESVSKFSSLNDVVGKSVMLEPFAFPGMLVVEQGTDDELVVADSPGEGGSSVFHLVPGLDGRSGSLSLESENRKGCFVYSGVSYKSGTSMKLSCNSESSEAGFNQAASFVMQKGISQYHPVSFVAKGAKRNFLLEPLLSFRDESYTVYFNIQA</sequence>
<proteinExistence type="predicted"/>
<accession>A0ACC1YMH9</accession>
<protein>
    <submittedName>
        <fullName evidence="1">DUF1680 domain-containing protein</fullName>
    </submittedName>
</protein>
<name>A0ACC1YMH9_MELAZ</name>
<keyword evidence="2" id="KW-1185">Reference proteome</keyword>
<dbReference type="EMBL" id="CM051395">
    <property type="protein sequence ID" value="KAJ4724208.1"/>
    <property type="molecule type" value="Genomic_DNA"/>
</dbReference>
<comment type="caution">
    <text evidence="1">The sequence shown here is derived from an EMBL/GenBank/DDBJ whole genome shotgun (WGS) entry which is preliminary data.</text>
</comment>
<organism evidence="1 2">
    <name type="scientific">Melia azedarach</name>
    <name type="common">Chinaberry tree</name>
    <dbReference type="NCBI Taxonomy" id="155640"/>
    <lineage>
        <taxon>Eukaryota</taxon>
        <taxon>Viridiplantae</taxon>
        <taxon>Streptophyta</taxon>
        <taxon>Embryophyta</taxon>
        <taxon>Tracheophyta</taxon>
        <taxon>Spermatophyta</taxon>
        <taxon>Magnoliopsida</taxon>
        <taxon>eudicotyledons</taxon>
        <taxon>Gunneridae</taxon>
        <taxon>Pentapetalae</taxon>
        <taxon>rosids</taxon>
        <taxon>malvids</taxon>
        <taxon>Sapindales</taxon>
        <taxon>Meliaceae</taxon>
        <taxon>Melia</taxon>
    </lineage>
</organism>
<evidence type="ECO:0000313" key="1">
    <source>
        <dbReference type="EMBL" id="KAJ4724208.1"/>
    </source>
</evidence>
<gene>
    <name evidence="1" type="ORF">OWV82_003218</name>
</gene>
<evidence type="ECO:0000313" key="2">
    <source>
        <dbReference type="Proteomes" id="UP001164539"/>
    </source>
</evidence>
<dbReference type="Proteomes" id="UP001164539">
    <property type="component" value="Chromosome 2"/>
</dbReference>